<dbReference type="PROSITE" id="PS50110">
    <property type="entry name" value="RESPONSE_REGULATORY"/>
    <property type="match status" value="1"/>
</dbReference>
<organism evidence="6 7">
    <name type="scientific">Paramylibacter ulvae</name>
    <dbReference type="NCBI Taxonomy" id="1651968"/>
    <lineage>
        <taxon>Bacteria</taxon>
        <taxon>Pseudomonadati</taxon>
        <taxon>Pseudomonadota</taxon>
        <taxon>Alphaproteobacteria</taxon>
        <taxon>Rhodobacterales</taxon>
        <taxon>Paracoccaceae</taxon>
        <taxon>Paramylibacter</taxon>
    </lineage>
</organism>
<protein>
    <submittedName>
        <fullName evidence="6">DNA-binding response regulator</fullName>
    </submittedName>
</protein>
<dbReference type="SMART" id="SM00448">
    <property type="entry name" value="REC"/>
    <property type="match status" value="1"/>
</dbReference>
<comment type="caution">
    <text evidence="6">The sequence shown here is derived from an EMBL/GenBank/DDBJ whole genome shotgun (WGS) entry which is preliminary data.</text>
</comment>
<dbReference type="SMART" id="SM00421">
    <property type="entry name" value="HTH_LUXR"/>
    <property type="match status" value="1"/>
</dbReference>
<evidence type="ECO:0000259" key="5">
    <source>
        <dbReference type="PROSITE" id="PS50110"/>
    </source>
</evidence>
<accession>A0ABQ3CT50</accession>
<keyword evidence="1 3" id="KW-0597">Phosphoprotein</keyword>
<evidence type="ECO:0000313" key="6">
    <source>
        <dbReference type="EMBL" id="GHA42636.1"/>
    </source>
</evidence>
<dbReference type="SUPFAM" id="SSF46894">
    <property type="entry name" value="C-terminal effector domain of the bipartite response regulators"/>
    <property type="match status" value="1"/>
</dbReference>
<name>A0ABQ3CT50_9RHOB</name>
<dbReference type="InterPro" id="IPR016032">
    <property type="entry name" value="Sig_transdc_resp-reg_C-effctor"/>
</dbReference>
<dbReference type="PANTHER" id="PTHR45566">
    <property type="entry name" value="HTH-TYPE TRANSCRIPTIONAL REGULATOR YHJB-RELATED"/>
    <property type="match status" value="1"/>
</dbReference>
<dbReference type="PANTHER" id="PTHR45566:SF1">
    <property type="entry name" value="HTH-TYPE TRANSCRIPTIONAL REGULATOR YHJB-RELATED"/>
    <property type="match status" value="1"/>
</dbReference>
<dbReference type="EMBL" id="BMZF01000001">
    <property type="protein sequence ID" value="GHA42636.1"/>
    <property type="molecule type" value="Genomic_DNA"/>
</dbReference>
<dbReference type="InterPro" id="IPR011006">
    <property type="entry name" value="CheY-like_superfamily"/>
</dbReference>
<dbReference type="InterPro" id="IPR058245">
    <property type="entry name" value="NreC/VraR/RcsB-like_REC"/>
</dbReference>
<dbReference type="CDD" id="cd17535">
    <property type="entry name" value="REC_NarL-like"/>
    <property type="match status" value="1"/>
</dbReference>
<dbReference type="SUPFAM" id="SSF52172">
    <property type="entry name" value="CheY-like"/>
    <property type="match status" value="1"/>
</dbReference>
<dbReference type="CDD" id="cd06170">
    <property type="entry name" value="LuxR_C_like"/>
    <property type="match status" value="1"/>
</dbReference>
<reference evidence="7" key="1">
    <citation type="journal article" date="2019" name="Int. J. Syst. Evol. Microbiol.">
        <title>The Global Catalogue of Microorganisms (GCM) 10K type strain sequencing project: providing services to taxonomists for standard genome sequencing and annotation.</title>
        <authorList>
            <consortium name="The Broad Institute Genomics Platform"/>
            <consortium name="The Broad Institute Genome Sequencing Center for Infectious Disease"/>
            <person name="Wu L."/>
            <person name="Ma J."/>
        </authorList>
    </citation>
    <scope>NUCLEOTIDE SEQUENCE [LARGE SCALE GENOMIC DNA]</scope>
    <source>
        <strain evidence="7">KCTC 32465</strain>
    </source>
</reference>
<gene>
    <name evidence="6" type="ORF">GCM10008927_03940</name>
</gene>
<dbReference type="Gene3D" id="3.40.50.2300">
    <property type="match status" value="1"/>
</dbReference>
<dbReference type="Pfam" id="PF00196">
    <property type="entry name" value="GerE"/>
    <property type="match status" value="1"/>
</dbReference>
<dbReference type="PROSITE" id="PS50043">
    <property type="entry name" value="HTH_LUXR_2"/>
    <property type="match status" value="1"/>
</dbReference>
<evidence type="ECO:0000256" key="2">
    <source>
        <dbReference type="ARBA" id="ARBA00023125"/>
    </source>
</evidence>
<dbReference type="PRINTS" id="PR00038">
    <property type="entry name" value="HTHLUXR"/>
</dbReference>
<evidence type="ECO:0000256" key="1">
    <source>
        <dbReference type="ARBA" id="ARBA00022553"/>
    </source>
</evidence>
<evidence type="ECO:0000313" key="7">
    <source>
        <dbReference type="Proteomes" id="UP000634455"/>
    </source>
</evidence>
<dbReference type="InterPro" id="IPR000792">
    <property type="entry name" value="Tscrpt_reg_LuxR_C"/>
</dbReference>
<dbReference type="InterPro" id="IPR001789">
    <property type="entry name" value="Sig_transdc_resp-reg_receiver"/>
</dbReference>
<evidence type="ECO:0000259" key="4">
    <source>
        <dbReference type="PROSITE" id="PS50043"/>
    </source>
</evidence>
<keyword evidence="7" id="KW-1185">Reference proteome</keyword>
<dbReference type="Proteomes" id="UP000634455">
    <property type="component" value="Unassembled WGS sequence"/>
</dbReference>
<feature type="domain" description="HTH luxR-type" evidence="4">
    <location>
        <begin position="158"/>
        <end position="223"/>
    </location>
</feature>
<feature type="domain" description="Response regulatory" evidence="5">
    <location>
        <begin position="15"/>
        <end position="132"/>
    </location>
</feature>
<dbReference type="RefSeq" id="WP_189638888.1">
    <property type="nucleotide sequence ID" value="NZ_BMZF01000001.1"/>
</dbReference>
<dbReference type="InterPro" id="IPR051015">
    <property type="entry name" value="EvgA-like"/>
</dbReference>
<dbReference type="PROSITE" id="PS00622">
    <property type="entry name" value="HTH_LUXR_1"/>
    <property type="match status" value="1"/>
</dbReference>
<keyword evidence="2 6" id="KW-0238">DNA-binding</keyword>
<dbReference type="Pfam" id="PF00072">
    <property type="entry name" value="Response_reg"/>
    <property type="match status" value="1"/>
</dbReference>
<feature type="modified residue" description="4-aspartylphosphate" evidence="3">
    <location>
        <position position="67"/>
    </location>
</feature>
<proteinExistence type="predicted"/>
<sequence>MNEIATEQHKIDLNSALIVDDHPLFCDALSLIVQMVSDIETPDTAASLQGALDKLDAGLNPDIVLLDLSLPDVNGLDGLMRIRARNDKLIIVVVSSMSDNQMIRSTIAAGANGFIPKHSAKEVFKQAFETLQSGKTYLPPEFIESPNPETDDDSPQIVIDKLATLTRQQGRILRLMSDGKLNKQIAYELSIAEATVKAHITAILRKLNAQNRTQAVLLLQQAKFQNLAQMQADVNTH</sequence>
<evidence type="ECO:0000256" key="3">
    <source>
        <dbReference type="PROSITE-ProRule" id="PRU00169"/>
    </source>
</evidence>
<dbReference type="GO" id="GO:0003677">
    <property type="term" value="F:DNA binding"/>
    <property type="evidence" value="ECO:0007669"/>
    <property type="project" value="UniProtKB-KW"/>
</dbReference>